<gene>
    <name evidence="1" type="ORF">EB1_28320</name>
</gene>
<name>A0A511NJQ9_9FLAO</name>
<evidence type="ECO:0000313" key="1">
    <source>
        <dbReference type="EMBL" id="GEM53042.1"/>
    </source>
</evidence>
<reference evidence="1 2" key="1">
    <citation type="submission" date="2019-07" db="EMBL/GenBank/DDBJ databases">
        <title>Whole genome shotgun sequence of Empedobacter brevis NBRC 14943.</title>
        <authorList>
            <person name="Hosoyama A."/>
            <person name="Uohara A."/>
            <person name="Ohji S."/>
            <person name="Ichikawa N."/>
        </authorList>
    </citation>
    <scope>NUCLEOTIDE SEQUENCE [LARGE SCALE GENOMIC DNA]</scope>
    <source>
        <strain evidence="1 2">NBRC 14943</strain>
    </source>
</reference>
<keyword evidence="2" id="KW-1185">Reference proteome</keyword>
<proteinExistence type="predicted"/>
<dbReference type="EMBL" id="BJXC01000023">
    <property type="protein sequence ID" value="GEM53042.1"/>
    <property type="molecule type" value="Genomic_DNA"/>
</dbReference>
<organism evidence="1 2">
    <name type="scientific">Empedobacter brevis NBRC 14943 = ATCC 43319</name>
    <dbReference type="NCBI Taxonomy" id="1218108"/>
    <lineage>
        <taxon>Bacteria</taxon>
        <taxon>Pseudomonadati</taxon>
        <taxon>Bacteroidota</taxon>
        <taxon>Flavobacteriia</taxon>
        <taxon>Flavobacteriales</taxon>
        <taxon>Weeksellaceae</taxon>
        <taxon>Empedobacter</taxon>
    </lineage>
</organism>
<accession>A0A511NJQ9</accession>
<sequence length="71" mass="8862">MAKKIHVKREEITSSIYIKDECYIIRDDDFNYKNFTKNKTWLWQNPSTVYYREYLVNDKRYKVVYEIKPTK</sequence>
<protein>
    <submittedName>
        <fullName evidence="1">Uncharacterized protein</fullName>
    </submittedName>
</protein>
<evidence type="ECO:0000313" key="2">
    <source>
        <dbReference type="Proteomes" id="UP000321245"/>
    </source>
</evidence>
<dbReference type="Proteomes" id="UP000321245">
    <property type="component" value="Unassembled WGS sequence"/>
</dbReference>
<dbReference type="AlphaFoldDB" id="A0A511NJQ9"/>
<comment type="caution">
    <text evidence="1">The sequence shown here is derived from an EMBL/GenBank/DDBJ whole genome shotgun (WGS) entry which is preliminary data.</text>
</comment>